<dbReference type="Proteomes" id="UP000717996">
    <property type="component" value="Unassembled WGS sequence"/>
</dbReference>
<organism evidence="2 3">
    <name type="scientific">Rhizopus oryzae</name>
    <name type="common">Mucormycosis agent</name>
    <name type="synonym">Rhizopus arrhizus var. delemar</name>
    <dbReference type="NCBI Taxonomy" id="64495"/>
    <lineage>
        <taxon>Eukaryota</taxon>
        <taxon>Fungi</taxon>
        <taxon>Fungi incertae sedis</taxon>
        <taxon>Mucoromycota</taxon>
        <taxon>Mucoromycotina</taxon>
        <taxon>Mucoromycetes</taxon>
        <taxon>Mucorales</taxon>
        <taxon>Mucorineae</taxon>
        <taxon>Rhizopodaceae</taxon>
        <taxon>Rhizopus</taxon>
    </lineage>
</organism>
<feature type="region of interest" description="Disordered" evidence="1">
    <location>
        <begin position="61"/>
        <end position="130"/>
    </location>
</feature>
<dbReference type="EMBL" id="JAANIT010000018">
    <property type="protein sequence ID" value="KAG1553837.1"/>
    <property type="molecule type" value="Genomic_DNA"/>
</dbReference>
<feature type="compositionally biased region" description="Basic and acidic residues" evidence="1">
    <location>
        <begin position="102"/>
        <end position="127"/>
    </location>
</feature>
<gene>
    <name evidence="2" type="ORF">G6F51_000345</name>
</gene>
<name>A0A9P6YPA9_RHIOR</name>
<accession>A0A9P6YPA9</accession>
<comment type="caution">
    <text evidence="2">The sequence shown here is derived from an EMBL/GenBank/DDBJ whole genome shotgun (WGS) entry which is preliminary data.</text>
</comment>
<dbReference type="OrthoDB" id="5564103at2759"/>
<reference evidence="2" key="1">
    <citation type="journal article" date="2020" name="Microb. Genom.">
        <title>Genetic diversity of clinical and environmental Mucorales isolates obtained from an investigation of mucormycosis cases among solid organ transplant recipients.</title>
        <authorList>
            <person name="Nguyen M.H."/>
            <person name="Kaul D."/>
            <person name="Muto C."/>
            <person name="Cheng S.J."/>
            <person name="Richter R.A."/>
            <person name="Bruno V.M."/>
            <person name="Liu G."/>
            <person name="Beyhan S."/>
            <person name="Sundermann A.J."/>
            <person name="Mounaud S."/>
            <person name="Pasculle A.W."/>
            <person name="Nierman W.C."/>
            <person name="Driscoll E."/>
            <person name="Cumbie R."/>
            <person name="Clancy C.J."/>
            <person name="Dupont C.L."/>
        </authorList>
    </citation>
    <scope>NUCLEOTIDE SEQUENCE</scope>
    <source>
        <strain evidence="2">GL16</strain>
    </source>
</reference>
<feature type="region of interest" description="Disordered" evidence="1">
    <location>
        <begin position="1"/>
        <end position="44"/>
    </location>
</feature>
<feature type="compositionally biased region" description="Basic and acidic residues" evidence="1">
    <location>
        <begin position="205"/>
        <end position="216"/>
    </location>
</feature>
<evidence type="ECO:0000256" key="1">
    <source>
        <dbReference type="SAM" id="MobiDB-lite"/>
    </source>
</evidence>
<dbReference type="AlphaFoldDB" id="A0A9P6YPA9"/>
<evidence type="ECO:0000313" key="2">
    <source>
        <dbReference type="EMBL" id="KAG1553837.1"/>
    </source>
</evidence>
<protein>
    <submittedName>
        <fullName evidence="2">Uncharacterized protein</fullName>
    </submittedName>
</protein>
<feature type="compositionally biased region" description="Acidic residues" evidence="1">
    <location>
        <begin position="78"/>
        <end position="101"/>
    </location>
</feature>
<feature type="region of interest" description="Disordered" evidence="1">
    <location>
        <begin position="195"/>
        <end position="216"/>
    </location>
</feature>
<proteinExistence type="predicted"/>
<sequence>MQVSEMFKDSRTNTTQNDQKASGGEANERHSNLHVQFASASKESPKLVNRRLSFALDEASISNLKNQKMPLHHKDIPQEEVNDDEEEDMFFLDEEMSEEEERNSYSDHEEDESAKTDGKQAEKEKGEYNNPLSASFKKSVFEIDKKYPWIKKKRDTSKYLEQDFDIKKSLKDNKNEDDAVISTYATSVPITINYPFIEDEEEKEKDEKNDDYNSPKKDILAKSFANYDFSYSDRLLSEQFPAPRRRRSNIPGSSSVINPQLHSLVGKSLDTRGNLKKDVSQIRSKDEEEDFDSSVPPHVWAAMESKEEGEFIDHSYSEKD</sequence>
<feature type="compositionally biased region" description="Polar residues" evidence="1">
    <location>
        <begin position="250"/>
        <end position="261"/>
    </location>
</feature>
<feature type="region of interest" description="Disordered" evidence="1">
    <location>
        <begin position="240"/>
        <end position="298"/>
    </location>
</feature>
<feature type="compositionally biased region" description="Basic and acidic residues" evidence="1">
    <location>
        <begin position="1"/>
        <end position="11"/>
    </location>
</feature>
<evidence type="ECO:0000313" key="3">
    <source>
        <dbReference type="Proteomes" id="UP000717996"/>
    </source>
</evidence>
<feature type="compositionally biased region" description="Basic and acidic residues" evidence="1">
    <location>
        <begin position="269"/>
        <end position="286"/>
    </location>
</feature>